<dbReference type="PANTHER" id="PTHR39203:SF1">
    <property type="entry name" value="CYTOPLASMIC PROTEIN"/>
    <property type="match status" value="1"/>
</dbReference>
<dbReference type="SUPFAM" id="SSF88697">
    <property type="entry name" value="PUA domain-like"/>
    <property type="match status" value="1"/>
</dbReference>
<dbReference type="Gene3D" id="3.10.400.10">
    <property type="entry name" value="Sulfate adenylyltransferase"/>
    <property type="match status" value="1"/>
</dbReference>
<dbReference type="InterPro" id="IPR009326">
    <property type="entry name" value="DUF984"/>
</dbReference>
<dbReference type="EMBL" id="JBHTKR010000001">
    <property type="protein sequence ID" value="MFD1193582.1"/>
    <property type="molecule type" value="Genomic_DNA"/>
</dbReference>
<dbReference type="Proteomes" id="UP001597151">
    <property type="component" value="Unassembled WGS sequence"/>
</dbReference>
<keyword evidence="3" id="KW-1185">Reference proteome</keyword>
<protein>
    <submittedName>
        <fullName evidence="2">ASCH domain-containing protein</fullName>
    </submittedName>
</protein>
<organism evidence="2 3">
    <name type="scientific">Seohaeicola saemankumensis</name>
    <dbReference type="NCBI Taxonomy" id="481181"/>
    <lineage>
        <taxon>Bacteria</taxon>
        <taxon>Pseudomonadati</taxon>
        <taxon>Pseudomonadota</taxon>
        <taxon>Alphaproteobacteria</taxon>
        <taxon>Rhodobacterales</taxon>
        <taxon>Roseobacteraceae</taxon>
        <taxon>Seohaeicola</taxon>
    </lineage>
</organism>
<proteinExistence type="predicted"/>
<gene>
    <name evidence="2" type="ORF">ACFQ3C_02720</name>
</gene>
<comment type="caution">
    <text evidence="2">The sequence shown here is derived from an EMBL/GenBank/DDBJ whole genome shotgun (WGS) entry which is preliminary data.</text>
</comment>
<dbReference type="InterPro" id="IPR007374">
    <property type="entry name" value="ASCH_domain"/>
</dbReference>
<dbReference type="RefSeq" id="WP_380788893.1">
    <property type="nucleotide sequence ID" value="NZ_JBHTKR010000001.1"/>
</dbReference>
<evidence type="ECO:0000313" key="3">
    <source>
        <dbReference type="Proteomes" id="UP001597151"/>
    </source>
</evidence>
<accession>A0ABW3T9I3</accession>
<evidence type="ECO:0000259" key="1">
    <source>
        <dbReference type="SMART" id="SM01022"/>
    </source>
</evidence>
<sequence>MTEADAIARYTGASSFRFGDSRALNARILDLVRQGRKTVTCDAVLNFARRGDPLPEPGRVDIALDWEGAPILAIRTEDVMRMHFDAMTEDLVAAQGEFRDLADWREGYRAYLARAGLFAPDVEMLVERFTCVEVFA</sequence>
<feature type="domain" description="ASCH" evidence="1">
    <location>
        <begin position="16"/>
        <end position="133"/>
    </location>
</feature>
<name>A0ABW3T9I3_9RHOB</name>
<dbReference type="Pfam" id="PF04266">
    <property type="entry name" value="ASCH"/>
    <property type="match status" value="1"/>
</dbReference>
<dbReference type="SMART" id="SM01022">
    <property type="entry name" value="ASCH"/>
    <property type="match status" value="1"/>
</dbReference>
<evidence type="ECO:0000313" key="2">
    <source>
        <dbReference type="EMBL" id="MFD1193582.1"/>
    </source>
</evidence>
<dbReference type="PANTHER" id="PTHR39203">
    <property type="entry name" value="CYTOPLASMIC PROTEIN-RELATED"/>
    <property type="match status" value="1"/>
</dbReference>
<reference evidence="3" key="1">
    <citation type="journal article" date="2019" name="Int. J. Syst. Evol. Microbiol.">
        <title>The Global Catalogue of Microorganisms (GCM) 10K type strain sequencing project: providing services to taxonomists for standard genome sequencing and annotation.</title>
        <authorList>
            <consortium name="The Broad Institute Genomics Platform"/>
            <consortium name="The Broad Institute Genome Sequencing Center for Infectious Disease"/>
            <person name="Wu L."/>
            <person name="Ma J."/>
        </authorList>
    </citation>
    <scope>NUCLEOTIDE SEQUENCE [LARGE SCALE GENOMIC DNA]</scope>
    <source>
        <strain evidence="3">CCUG 55328</strain>
    </source>
</reference>
<dbReference type="InterPro" id="IPR015947">
    <property type="entry name" value="PUA-like_sf"/>
</dbReference>